<dbReference type="Proteomes" id="UP000558192">
    <property type="component" value="Unassembled WGS sequence"/>
</dbReference>
<dbReference type="GO" id="GO:0008757">
    <property type="term" value="F:S-adenosylmethionine-dependent methyltransferase activity"/>
    <property type="evidence" value="ECO:0007669"/>
    <property type="project" value="InterPro"/>
</dbReference>
<dbReference type="Pfam" id="PF08241">
    <property type="entry name" value="Methyltransf_11"/>
    <property type="match status" value="1"/>
</dbReference>
<evidence type="ECO:0000313" key="3">
    <source>
        <dbReference type="EMBL" id="NJC05520.1"/>
    </source>
</evidence>
<dbReference type="SUPFAM" id="SSF53335">
    <property type="entry name" value="S-adenosyl-L-methionine-dependent methyltransferases"/>
    <property type="match status" value="1"/>
</dbReference>
<dbReference type="GO" id="GO:0032259">
    <property type="term" value="P:methylation"/>
    <property type="evidence" value="ECO:0007669"/>
    <property type="project" value="UniProtKB-KW"/>
</dbReference>
<evidence type="ECO:0000256" key="1">
    <source>
        <dbReference type="ARBA" id="ARBA00022679"/>
    </source>
</evidence>
<dbReference type="RefSeq" id="WP_168068204.1">
    <property type="nucleotide sequence ID" value="NZ_JAATJC010000001.1"/>
</dbReference>
<dbReference type="InterPro" id="IPR029063">
    <property type="entry name" value="SAM-dependent_MTases_sf"/>
</dbReference>
<keyword evidence="3" id="KW-0489">Methyltransferase</keyword>
<proteinExistence type="predicted"/>
<reference evidence="3 4" key="1">
    <citation type="submission" date="2020-03" db="EMBL/GenBank/DDBJ databases">
        <title>Genomic Encyclopedia of Type Strains, Phase IV (KMG-IV): sequencing the most valuable type-strain genomes for metagenomic binning, comparative biology and taxonomic classification.</title>
        <authorList>
            <person name="Goeker M."/>
        </authorList>
    </citation>
    <scope>NUCLEOTIDE SEQUENCE [LARGE SCALE GENOMIC DNA]</scope>
    <source>
        <strain evidence="3 4">DSM 16846</strain>
    </source>
</reference>
<name>A0A7X5Y658_9SPHN</name>
<sequence>MGTLAWGLVLVVAATAAIAMAGRAFQRRLRRMRDDHRLRPTLWNRFYALNWGETATNNYGFAPSSDDPAPDRYQRQMYRELFKTLEASGKTLAPGARLLEVSCGRGGGLDAFLEAAGPGAFEATGLDVAGSAVSFCQKQWTRRGGVTFVEGCAMNLPFPDDSIDVLLNVEASNDYPDRSRFFAEVRRVLKPDGVFLIPTPRRPGTRGAWRAS</sequence>
<comment type="caution">
    <text evidence="3">The sequence shown here is derived from an EMBL/GenBank/DDBJ whole genome shotgun (WGS) entry which is preliminary data.</text>
</comment>
<dbReference type="PANTHER" id="PTHR44068">
    <property type="entry name" value="ZGC:194242"/>
    <property type="match status" value="1"/>
</dbReference>
<organism evidence="3 4">
    <name type="scientific">Sphingomonas kaistensis</name>
    <dbReference type="NCBI Taxonomy" id="298708"/>
    <lineage>
        <taxon>Bacteria</taxon>
        <taxon>Pseudomonadati</taxon>
        <taxon>Pseudomonadota</taxon>
        <taxon>Alphaproteobacteria</taxon>
        <taxon>Sphingomonadales</taxon>
        <taxon>Sphingomonadaceae</taxon>
        <taxon>Sphingomonas</taxon>
    </lineage>
</organism>
<dbReference type="InterPro" id="IPR050447">
    <property type="entry name" value="Erg6_SMT_methyltransf"/>
</dbReference>
<gene>
    <name evidence="3" type="ORF">GGQ97_001313</name>
</gene>
<dbReference type="PANTHER" id="PTHR44068:SF11">
    <property type="entry name" value="GERANYL DIPHOSPHATE 2-C-METHYLTRANSFERASE"/>
    <property type="match status" value="1"/>
</dbReference>
<evidence type="ECO:0000259" key="2">
    <source>
        <dbReference type="Pfam" id="PF08241"/>
    </source>
</evidence>
<keyword evidence="1 3" id="KW-0808">Transferase</keyword>
<dbReference type="AlphaFoldDB" id="A0A7X5Y658"/>
<keyword evidence="4" id="KW-1185">Reference proteome</keyword>
<dbReference type="EMBL" id="JAATJC010000001">
    <property type="protein sequence ID" value="NJC05520.1"/>
    <property type="molecule type" value="Genomic_DNA"/>
</dbReference>
<protein>
    <submittedName>
        <fullName evidence="3">SAM-dependent methyltransferase</fullName>
    </submittedName>
</protein>
<dbReference type="Gene3D" id="3.40.50.150">
    <property type="entry name" value="Vaccinia Virus protein VP39"/>
    <property type="match status" value="1"/>
</dbReference>
<dbReference type="CDD" id="cd02440">
    <property type="entry name" value="AdoMet_MTases"/>
    <property type="match status" value="1"/>
</dbReference>
<feature type="domain" description="Methyltransferase type 11" evidence="2">
    <location>
        <begin position="99"/>
        <end position="197"/>
    </location>
</feature>
<evidence type="ECO:0000313" key="4">
    <source>
        <dbReference type="Proteomes" id="UP000558192"/>
    </source>
</evidence>
<accession>A0A7X5Y658</accession>
<dbReference type="InterPro" id="IPR013216">
    <property type="entry name" value="Methyltransf_11"/>
</dbReference>